<keyword evidence="3" id="KW-0547">Nucleotide-binding</keyword>
<dbReference type="Pfam" id="PF00005">
    <property type="entry name" value="ABC_tran"/>
    <property type="match status" value="1"/>
</dbReference>
<dbReference type="GO" id="GO:0016887">
    <property type="term" value="F:ATP hydrolysis activity"/>
    <property type="evidence" value="ECO:0007669"/>
    <property type="project" value="InterPro"/>
</dbReference>
<dbReference type="AlphaFoldDB" id="A0A211ZUN8"/>
<organism evidence="7 8">
    <name type="scientific">Inquilinus limosus</name>
    <dbReference type="NCBI Taxonomy" id="171674"/>
    <lineage>
        <taxon>Bacteria</taxon>
        <taxon>Pseudomonadati</taxon>
        <taxon>Pseudomonadota</taxon>
        <taxon>Alphaproteobacteria</taxon>
        <taxon>Rhodospirillales</taxon>
        <taxon>Rhodospirillaceae</taxon>
        <taxon>Inquilinus</taxon>
    </lineage>
</organism>
<dbReference type="EMBL" id="NHON01000001">
    <property type="protein sequence ID" value="OWJ68985.1"/>
    <property type="molecule type" value="Genomic_DNA"/>
</dbReference>
<feature type="domain" description="ABC transporter" evidence="6">
    <location>
        <begin position="4"/>
        <end position="237"/>
    </location>
</feature>
<dbReference type="SMART" id="SM00382">
    <property type="entry name" value="AAA"/>
    <property type="match status" value="1"/>
</dbReference>
<dbReference type="PANTHER" id="PTHR43820:SF4">
    <property type="entry name" value="HIGH-AFFINITY BRANCHED-CHAIN AMINO ACID TRANSPORT ATP-BINDING PROTEIN LIVF"/>
    <property type="match status" value="1"/>
</dbReference>
<keyword evidence="2" id="KW-0813">Transport</keyword>
<evidence type="ECO:0000313" key="7">
    <source>
        <dbReference type="EMBL" id="OWJ68985.1"/>
    </source>
</evidence>
<reference evidence="8" key="1">
    <citation type="submission" date="2017-05" db="EMBL/GenBank/DDBJ databases">
        <authorList>
            <person name="Macchi M."/>
            <person name="Festa S."/>
            <person name="Coppotelli B.M."/>
            <person name="Morelli I.S."/>
        </authorList>
    </citation>
    <scope>NUCLEOTIDE SEQUENCE [LARGE SCALE GENOMIC DNA]</scope>
    <source>
        <strain evidence="8">I</strain>
    </source>
</reference>
<dbReference type="Gene3D" id="3.40.50.300">
    <property type="entry name" value="P-loop containing nucleotide triphosphate hydrolases"/>
    <property type="match status" value="1"/>
</dbReference>
<protein>
    <submittedName>
        <fullName evidence="7">ABC transporter ATP-binding protein</fullName>
    </submittedName>
</protein>
<accession>A0A211ZUN8</accession>
<dbReference type="PANTHER" id="PTHR43820">
    <property type="entry name" value="HIGH-AFFINITY BRANCHED-CHAIN AMINO ACID TRANSPORT ATP-BINDING PROTEIN LIVF"/>
    <property type="match status" value="1"/>
</dbReference>
<evidence type="ECO:0000256" key="5">
    <source>
        <dbReference type="ARBA" id="ARBA00022970"/>
    </source>
</evidence>
<gene>
    <name evidence="7" type="ORF">BWR60_00070</name>
</gene>
<dbReference type="InterPro" id="IPR052156">
    <property type="entry name" value="BCAA_Transport_ATP-bd_LivF"/>
</dbReference>
<dbReference type="CDD" id="cd03224">
    <property type="entry name" value="ABC_TM1139_LivF_branched"/>
    <property type="match status" value="1"/>
</dbReference>
<proteinExistence type="inferred from homology"/>
<evidence type="ECO:0000259" key="6">
    <source>
        <dbReference type="PROSITE" id="PS50893"/>
    </source>
</evidence>
<dbReference type="InterPro" id="IPR027417">
    <property type="entry name" value="P-loop_NTPase"/>
</dbReference>
<dbReference type="GO" id="GO:0005524">
    <property type="term" value="F:ATP binding"/>
    <property type="evidence" value="ECO:0007669"/>
    <property type="project" value="UniProtKB-KW"/>
</dbReference>
<evidence type="ECO:0000256" key="1">
    <source>
        <dbReference type="ARBA" id="ARBA00005417"/>
    </source>
</evidence>
<dbReference type="PROSITE" id="PS50893">
    <property type="entry name" value="ABC_TRANSPORTER_2"/>
    <property type="match status" value="1"/>
</dbReference>
<name>A0A211ZUN8_9PROT</name>
<keyword evidence="4 7" id="KW-0067">ATP-binding</keyword>
<dbReference type="SUPFAM" id="SSF52540">
    <property type="entry name" value="P-loop containing nucleoside triphosphate hydrolases"/>
    <property type="match status" value="1"/>
</dbReference>
<evidence type="ECO:0000256" key="4">
    <source>
        <dbReference type="ARBA" id="ARBA00022840"/>
    </source>
</evidence>
<dbReference type="GO" id="GO:0015658">
    <property type="term" value="F:branched-chain amino acid transmembrane transporter activity"/>
    <property type="evidence" value="ECO:0007669"/>
    <property type="project" value="TreeGrafter"/>
</dbReference>
<comment type="similarity">
    <text evidence="1">Belongs to the ABC transporter superfamily.</text>
</comment>
<dbReference type="RefSeq" id="WP_088148962.1">
    <property type="nucleotide sequence ID" value="NZ_NHON01000001.1"/>
</dbReference>
<dbReference type="Proteomes" id="UP000196655">
    <property type="component" value="Unassembled WGS sequence"/>
</dbReference>
<evidence type="ECO:0000313" key="8">
    <source>
        <dbReference type="Proteomes" id="UP000196655"/>
    </source>
</evidence>
<dbReference type="InterPro" id="IPR017871">
    <property type="entry name" value="ABC_transporter-like_CS"/>
</dbReference>
<dbReference type="GO" id="GO:0015807">
    <property type="term" value="P:L-amino acid transport"/>
    <property type="evidence" value="ECO:0007669"/>
    <property type="project" value="TreeGrafter"/>
</dbReference>
<evidence type="ECO:0000256" key="2">
    <source>
        <dbReference type="ARBA" id="ARBA00022448"/>
    </source>
</evidence>
<dbReference type="OrthoDB" id="9806149at2"/>
<sequence length="244" mass="25580">MTLLEVSGVTTGYGPTTVNRNVSLALGQGEIATILGPNGAGKTTLLRMIAGLVKPRGGSVVFDGRDVTGQPPDAMAKQGVVLVPEGRRIFADMSVEENLRLGAYARRDQAAVDADVRLMEEFFPILAAKRRDKGGSLSGGQQQMLAIARGLMARPRVLLLDEPSLGLSPLMVKEIKAIILAIGERFGASILLVEQNAGLALGVATHGYLMQQGRVVASGPIAELRNADLMRDLYLGGAPAAAPA</sequence>
<keyword evidence="5" id="KW-0029">Amino-acid transport</keyword>
<evidence type="ECO:0000256" key="3">
    <source>
        <dbReference type="ARBA" id="ARBA00022741"/>
    </source>
</evidence>
<dbReference type="InterPro" id="IPR003593">
    <property type="entry name" value="AAA+_ATPase"/>
</dbReference>
<comment type="caution">
    <text evidence="7">The sequence shown here is derived from an EMBL/GenBank/DDBJ whole genome shotgun (WGS) entry which is preliminary data.</text>
</comment>
<dbReference type="InterPro" id="IPR003439">
    <property type="entry name" value="ABC_transporter-like_ATP-bd"/>
</dbReference>
<keyword evidence="8" id="KW-1185">Reference proteome</keyword>
<dbReference type="PROSITE" id="PS00211">
    <property type="entry name" value="ABC_TRANSPORTER_1"/>
    <property type="match status" value="1"/>
</dbReference>